<dbReference type="AlphaFoldDB" id="A0A5C3Q9R6"/>
<feature type="region of interest" description="Disordered" evidence="1">
    <location>
        <begin position="240"/>
        <end position="269"/>
    </location>
</feature>
<feature type="region of interest" description="Disordered" evidence="1">
    <location>
        <begin position="1"/>
        <end position="55"/>
    </location>
</feature>
<organism evidence="2 3">
    <name type="scientific">Pterulicium gracile</name>
    <dbReference type="NCBI Taxonomy" id="1884261"/>
    <lineage>
        <taxon>Eukaryota</taxon>
        <taxon>Fungi</taxon>
        <taxon>Dikarya</taxon>
        <taxon>Basidiomycota</taxon>
        <taxon>Agaricomycotina</taxon>
        <taxon>Agaricomycetes</taxon>
        <taxon>Agaricomycetidae</taxon>
        <taxon>Agaricales</taxon>
        <taxon>Pleurotineae</taxon>
        <taxon>Pterulaceae</taxon>
        <taxon>Pterulicium</taxon>
    </lineage>
</organism>
<sequence length="282" mass="30439">MPSSSNPSSAHQQSQAVSPSTTRVFKASKGARSALTPISDKPPEGYAPKVDQGASGSTYPCPASRLRTCARWTDCAFKTRELLYVETAAAFCSPSKPSSPSGLECCSVPTFDATPLITSMTYKLVPNASFHPLLGQQVEFPMRVQVSTAIDTDPLLCNTSNAFPRLRCKVVGPECYAVPKLDAAHCVLRPFKHMLKLQRRNLYHSKHAVPASSSCSSESLTWAEEPSPHLLNATRRSDHDLAGDLNESDAACQPLPRSDDNGVGISDVVQNRSAAERPVRVL</sequence>
<accession>A0A5C3Q9R6</accession>
<reference evidence="2 3" key="1">
    <citation type="journal article" date="2019" name="Nat. Ecol. Evol.">
        <title>Megaphylogeny resolves global patterns of mushroom evolution.</title>
        <authorList>
            <person name="Varga T."/>
            <person name="Krizsan K."/>
            <person name="Foldi C."/>
            <person name="Dima B."/>
            <person name="Sanchez-Garcia M."/>
            <person name="Sanchez-Ramirez S."/>
            <person name="Szollosi G.J."/>
            <person name="Szarkandi J.G."/>
            <person name="Papp V."/>
            <person name="Albert L."/>
            <person name="Andreopoulos W."/>
            <person name="Angelini C."/>
            <person name="Antonin V."/>
            <person name="Barry K.W."/>
            <person name="Bougher N.L."/>
            <person name="Buchanan P."/>
            <person name="Buyck B."/>
            <person name="Bense V."/>
            <person name="Catcheside P."/>
            <person name="Chovatia M."/>
            <person name="Cooper J."/>
            <person name="Damon W."/>
            <person name="Desjardin D."/>
            <person name="Finy P."/>
            <person name="Geml J."/>
            <person name="Haridas S."/>
            <person name="Hughes K."/>
            <person name="Justo A."/>
            <person name="Karasinski D."/>
            <person name="Kautmanova I."/>
            <person name="Kiss B."/>
            <person name="Kocsube S."/>
            <person name="Kotiranta H."/>
            <person name="LaButti K.M."/>
            <person name="Lechner B.E."/>
            <person name="Liimatainen K."/>
            <person name="Lipzen A."/>
            <person name="Lukacs Z."/>
            <person name="Mihaltcheva S."/>
            <person name="Morgado L.N."/>
            <person name="Niskanen T."/>
            <person name="Noordeloos M.E."/>
            <person name="Ohm R.A."/>
            <person name="Ortiz-Santana B."/>
            <person name="Ovrebo C."/>
            <person name="Racz N."/>
            <person name="Riley R."/>
            <person name="Savchenko A."/>
            <person name="Shiryaev A."/>
            <person name="Soop K."/>
            <person name="Spirin V."/>
            <person name="Szebenyi C."/>
            <person name="Tomsovsky M."/>
            <person name="Tulloss R.E."/>
            <person name="Uehling J."/>
            <person name="Grigoriev I.V."/>
            <person name="Vagvolgyi C."/>
            <person name="Papp T."/>
            <person name="Martin F.M."/>
            <person name="Miettinen O."/>
            <person name="Hibbett D.S."/>
            <person name="Nagy L.G."/>
        </authorList>
    </citation>
    <scope>NUCLEOTIDE SEQUENCE [LARGE SCALE GENOMIC DNA]</scope>
    <source>
        <strain evidence="2 3">CBS 309.79</strain>
    </source>
</reference>
<proteinExistence type="predicted"/>
<feature type="compositionally biased region" description="Low complexity" evidence="1">
    <location>
        <begin position="1"/>
        <end position="16"/>
    </location>
</feature>
<dbReference type="Proteomes" id="UP000305067">
    <property type="component" value="Unassembled WGS sequence"/>
</dbReference>
<gene>
    <name evidence="2" type="ORF">BDV98DRAFT_597166</name>
</gene>
<evidence type="ECO:0000313" key="2">
    <source>
        <dbReference type="EMBL" id="TFK96918.1"/>
    </source>
</evidence>
<evidence type="ECO:0000313" key="3">
    <source>
        <dbReference type="Proteomes" id="UP000305067"/>
    </source>
</evidence>
<protein>
    <submittedName>
        <fullName evidence="2">Uncharacterized protein</fullName>
    </submittedName>
</protein>
<dbReference type="EMBL" id="ML178853">
    <property type="protein sequence ID" value="TFK96918.1"/>
    <property type="molecule type" value="Genomic_DNA"/>
</dbReference>
<evidence type="ECO:0000256" key="1">
    <source>
        <dbReference type="SAM" id="MobiDB-lite"/>
    </source>
</evidence>
<name>A0A5C3Q9R6_9AGAR</name>
<keyword evidence="3" id="KW-1185">Reference proteome</keyword>